<evidence type="ECO:0000256" key="1">
    <source>
        <dbReference type="ARBA" id="ARBA00022741"/>
    </source>
</evidence>
<protein>
    <submittedName>
        <fullName evidence="5">Long-chain acyl-CoA synthetase</fullName>
    </submittedName>
</protein>
<keyword evidence="1" id="KW-0547">Nucleotide-binding</keyword>
<name>A0A543NIE2_9ACTN</name>
<dbReference type="GO" id="GO:0004467">
    <property type="term" value="F:long-chain fatty acid-CoA ligase activity"/>
    <property type="evidence" value="ECO:0007669"/>
    <property type="project" value="TreeGrafter"/>
</dbReference>
<dbReference type="OrthoDB" id="9803968at2"/>
<dbReference type="Pfam" id="PF23562">
    <property type="entry name" value="AMP-binding_C_3"/>
    <property type="match status" value="1"/>
</dbReference>
<evidence type="ECO:0000256" key="3">
    <source>
        <dbReference type="SAM" id="MobiDB-lite"/>
    </source>
</evidence>
<gene>
    <name evidence="5" type="ORF">FHX37_1517</name>
</gene>
<feature type="domain" description="AMP-dependent synthetase/ligase" evidence="4">
    <location>
        <begin position="26"/>
        <end position="425"/>
    </location>
</feature>
<dbReference type="InterPro" id="IPR000873">
    <property type="entry name" value="AMP-dep_synth/lig_dom"/>
</dbReference>
<dbReference type="Pfam" id="PF00501">
    <property type="entry name" value="AMP-binding"/>
    <property type="match status" value="1"/>
</dbReference>
<dbReference type="Gene3D" id="3.40.50.12780">
    <property type="entry name" value="N-terminal domain of ligase-like"/>
    <property type="match status" value="1"/>
</dbReference>
<evidence type="ECO:0000259" key="4">
    <source>
        <dbReference type="Pfam" id="PF00501"/>
    </source>
</evidence>
<dbReference type="GO" id="GO:0005524">
    <property type="term" value="F:ATP binding"/>
    <property type="evidence" value="ECO:0007669"/>
    <property type="project" value="UniProtKB-KW"/>
</dbReference>
<dbReference type="RefSeq" id="WP_141923060.1">
    <property type="nucleotide sequence ID" value="NZ_VFQC01000001.1"/>
</dbReference>
<organism evidence="5 6">
    <name type="scientific">Haloactinospora alba</name>
    <dbReference type="NCBI Taxonomy" id="405555"/>
    <lineage>
        <taxon>Bacteria</taxon>
        <taxon>Bacillati</taxon>
        <taxon>Actinomycetota</taxon>
        <taxon>Actinomycetes</taxon>
        <taxon>Streptosporangiales</taxon>
        <taxon>Nocardiopsidaceae</taxon>
        <taxon>Haloactinospora</taxon>
    </lineage>
</organism>
<dbReference type="PANTHER" id="PTHR43272">
    <property type="entry name" value="LONG-CHAIN-FATTY-ACID--COA LIGASE"/>
    <property type="match status" value="1"/>
</dbReference>
<dbReference type="AlphaFoldDB" id="A0A543NIE2"/>
<feature type="region of interest" description="Disordered" evidence="3">
    <location>
        <begin position="464"/>
        <end position="496"/>
    </location>
</feature>
<evidence type="ECO:0000313" key="6">
    <source>
        <dbReference type="Proteomes" id="UP000317422"/>
    </source>
</evidence>
<proteinExistence type="predicted"/>
<dbReference type="GO" id="GO:0016020">
    <property type="term" value="C:membrane"/>
    <property type="evidence" value="ECO:0007669"/>
    <property type="project" value="TreeGrafter"/>
</dbReference>
<keyword evidence="6" id="KW-1185">Reference proteome</keyword>
<evidence type="ECO:0000313" key="5">
    <source>
        <dbReference type="EMBL" id="TQN31609.1"/>
    </source>
</evidence>
<sequence length="631" mass="68393">MRQSRPDLLSQAAQFNGLGDVVYEHANTSPRAGMFSRQTSEGAWEEISASGFLGEVTAAAKGMIAAGIGAGDRVVLVCGTRYEWVMLAFAAWVVRAVVVPVHPRCSQQRLRRVMRDCRPAAIVLEDGRHASTVSGIGHELTDLARIWRLDEAGLEAITRPGTYIDPTAVRFRREEASREDPALITYPASTTRPIRGAVLTQGNLLAVGERLAERMRPGVESRDGRECTLLHAPLADGFAQTTLVACVLGQVRVGLLEEGNSLLNELRVFRPTVLVTLPRVLERVHAQERARMRESGWDNLNSFEAATDVAIEFDKAERKGAWRRVSRAMYDWIFSRLREALGGRVRFVVCAGGALPLWVDRFFNGAGIPVYHAFGTVETAHAIAASAPGKRRSGTAGQPLRDVEVRVSGTGELYVRGPGVFSGYWNDVEASRAAFRDGWLASGVAGTVDPDGYVSVGEWLSPHAAGSASGDGNEPAERDEGSATGTRLPEKAPADPAGEYVDELEQRLRTHPLVSQALVISEGRPFTTALVTLAGDQLEYWRLVNGRPLAMSPQEIAAAPDMVAEIQGVVQEANGAAPAAAQIRAFHILAEEFTVQSGLVLSSGELRRAAVLRAFAEEIDGLYRQAQHQHE</sequence>
<dbReference type="PANTHER" id="PTHR43272:SF33">
    <property type="entry name" value="AMP-BINDING DOMAIN-CONTAINING PROTEIN-RELATED"/>
    <property type="match status" value="1"/>
</dbReference>
<comment type="caution">
    <text evidence="5">The sequence shown here is derived from an EMBL/GenBank/DDBJ whole genome shotgun (WGS) entry which is preliminary data.</text>
</comment>
<reference evidence="5 6" key="1">
    <citation type="submission" date="2019-06" db="EMBL/GenBank/DDBJ databases">
        <title>Sequencing the genomes of 1000 actinobacteria strains.</title>
        <authorList>
            <person name="Klenk H.-P."/>
        </authorList>
    </citation>
    <scope>NUCLEOTIDE SEQUENCE [LARGE SCALE GENOMIC DNA]</scope>
    <source>
        <strain evidence="5 6">DSM 45015</strain>
    </source>
</reference>
<dbReference type="Proteomes" id="UP000317422">
    <property type="component" value="Unassembled WGS sequence"/>
</dbReference>
<keyword evidence="2" id="KW-0067">ATP-binding</keyword>
<dbReference type="InterPro" id="IPR042099">
    <property type="entry name" value="ANL_N_sf"/>
</dbReference>
<dbReference type="SUPFAM" id="SSF56801">
    <property type="entry name" value="Acetyl-CoA synthetase-like"/>
    <property type="match status" value="2"/>
</dbReference>
<evidence type="ECO:0000256" key="2">
    <source>
        <dbReference type="ARBA" id="ARBA00022840"/>
    </source>
</evidence>
<dbReference type="EMBL" id="VFQC01000001">
    <property type="protein sequence ID" value="TQN31609.1"/>
    <property type="molecule type" value="Genomic_DNA"/>
</dbReference>
<accession>A0A543NIE2</accession>